<keyword evidence="4" id="KW-0472">Membrane</keyword>
<evidence type="ECO:0000256" key="1">
    <source>
        <dbReference type="ARBA" id="ARBA00004370"/>
    </source>
</evidence>
<keyword evidence="7" id="KW-1185">Reference proteome</keyword>
<evidence type="ECO:0000313" key="6">
    <source>
        <dbReference type="EMBL" id="MFC4700239.1"/>
    </source>
</evidence>
<proteinExistence type="predicted"/>
<dbReference type="RefSeq" id="WP_382407484.1">
    <property type="nucleotide sequence ID" value="NZ_JBHSGU010000002.1"/>
</dbReference>
<keyword evidence="2 3" id="KW-0807">Transducer</keyword>
<feature type="transmembrane region" description="Helical" evidence="4">
    <location>
        <begin position="296"/>
        <end position="323"/>
    </location>
</feature>
<dbReference type="SMART" id="SM00283">
    <property type="entry name" value="MA"/>
    <property type="match status" value="1"/>
</dbReference>
<comment type="subcellular location">
    <subcellularLocation>
        <location evidence="1">Membrane</location>
    </subcellularLocation>
</comment>
<dbReference type="SUPFAM" id="SSF58104">
    <property type="entry name" value="Methyl-accepting chemotaxis protein (MCP) signaling domain"/>
    <property type="match status" value="1"/>
</dbReference>
<dbReference type="PROSITE" id="PS50111">
    <property type="entry name" value="CHEMOTAXIS_TRANSDUC_2"/>
    <property type="match status" value="1"/>
</dbReference>
<dbReference type="Gene3D" id="1.10.287.950">
    <property type="entry name" value="Methyl-accepting chemotaxis protein"/>
    <property type="match status" value="1"/>
</dbReference>
<dbReference type="Pfam" id="PF08376">
    <property type="entry name" value="NIT"/>
    <property type="match status" value="1"/>
</dbReference>
<dbReference type="PANTHER" id="PTHR32089:SF112">
    <property type="entry name" value="LYSOZYME-LIKE PROTEIN-RELATED"/>
    <property type="match status" value="1"/>
</dbReference>
<protein>
    <submittedName>
        <fullName evidence="6">Methyl-accepting chemotaxis protein</fullName>
    </submittedName>
</protein>
<keyword evidence="4" id="KW-1133">Transmembrane helix</keyword>
<comment type="caution">
    <text evidence="6">The sequence shown here is derived from an EMBL/GenBank/DDBJ whole genome shotgun (WGS) entry which is preliminary data.</text>
</comment>
<evidence type="ECO:0000313" key="7">
    <source>
        <dbReference type="Proteomes" id="UP001595897"/>
    </source>
</evidence>
<dbReference type="EMBL" id="JBHSGU010000002">
    <property type="protein sequence ID" value="MFC4700239.1"/>
    <property type="molecule type" value="Genomic_DNA"/>
</dbReference>
<feature type="transmembrane region" description="Helical" evidence="4">
    <location>
        <begin position="9"/>
        <end position="30"/>
    </location>
</feature>
<dbReference type="InterPro" id="IPR013587">
    <property type="entry name" value="Nitrate/nitrite_sensing"/>
</dbReference>
<gene>
    <name evidence="6" type="ORF">ACFO4O_08735</name>
</gene>
<evidence type="ECO:0000256" key="2">
    <source>
        <dbReference type="ARBA" id="ARBA00023224"/>
    </source>
</evidence>
<dbReference type="InterPro" id="IPR004089">
    <property type="entry name" value="MCPsignal_dom"/>
</dbReference>
<accession>A0ABV9LVL4</accession>
<name>A0ABV9LVL4_9ALTE</name>
<evidence type="ECO:0000259" key="5">
    <source>
        <dbReference type="PROSITE" id="PS50111"/>
    </source>
</evidence>
<evidence type="ECO:0000256" key="3">
    <source>
        <dbReference type="PROSITE-ProRule" id="PRU00284"/>
    </source>
</evidence>
<evidence type="ECO:0000256" key="4">
    <source>
        <dbReference type="SAM" id="Phobius"/>
    </source>
</evidence>
<dbReference type="Pfam" id="PF00015">
    <property type="entry name" value="MCPsignal"/>
    <property type="match status" value="1"/>
</dbReference>
<reference evidence="7" key="1">
    <citation type="journal article" date="2019" name="Int. J. Syst. Evol. Microbiol.">
        <title>The Global Catalogue of Microorganisms (GCM) 10K type strain sequencing project: providing services to taxonomists for standard genome sequencing and annotation.</title>
        <authorList>
            <consortium name="The Broad Institute Genomics Platform"/>
            <consortium name="The Broad Institute Genome Sequencing Center for Infectious Disease"/>
            <person name="Wu L."/>
            <person name="Ma J."/>
        </authorList>
    </citation>
    <scope>NUCLEOTIDE SEQUENCE [LARGE SCALE GENOMIC DNA]</scope>
    <source>
        <strain evidence="7">KACC 12507</strain>
    </source>
</reference>
<keyword evidence="4" id="KW-0812">Transmembrane</keyword>
<feature type="domain" description="Methyl-accepting transducer" evidence="5">
    <location>
        <begin position="380"/>
        <end position="616"/>
    </location>
</feature>
<sequence length="653" mass="71200">MQSWLSKKIALLSLTPVIILVGFIIFNIVISSKQLSTASLTKIEAEFAQFTNSAIAEIQKERGMSAGYLSSDGQSFGSELKRQRLLVDAALDKVFTYNNLEEIPNVEAELLTQLSLYQSNLSNLRKNIDNLNLSLSANISEYSEATELLLDFNGRMVASVKNALGKQKLVILYKLARLQENAGLERALVSTIFADSVISAGQLIRVLELTKAQTEKINDIRVLSTKEFSGEFSKLINSPENKGVDAFRSQLQSNKLTSNSEAWFKAATARINKIDSAKKVLFSQLILHADEDYETAFYMVIFDVILLIVVSLLAVATFSVLSLRKQQSSELKQKLEVMQTQQDLSLRIEKISSDDLGQVAQLLNSLIEQFCQDLGTFQDNALEIASASEQSAASSSATSENSAKQQREVSSSLMLAKSVELGIKEDVKSLAELSKYTKLSADKVKEGEAIVQSAVVGIRSTADEVKKVGNTIEELNAKVGDILKMVDVIRSVAEQTNLLALNAAIEAARAGEQGRGFAVVADEVRALAKRTQDSTEEIANVVDNLNASSTKAFDSIASGVQTADNAVTSSDEISRALGEVAENMKQLERLALNADQSAQQQGSSITYLTQNIESVDKMSEENAHGSGQVASAAYQLSRVASRMLENIRKYKVN</sequence>
<dbReference type="Proteomes" id="UP001595897">
    <property type="component" value="Unassembled WGS sequence"/>
</dbReference>
<dbReference type="PANTHER" id="PTHR32089">
    <property type="entry name" value="METHYL-ACCEPTING CHEMOTAXIS PROTEIN MCPB"/>
    <property type="match status" value="1"/>
</dbReference>
<organism evidence="6 7">
    <name type="scientific">Glaciecola siphonariae</name>
    <dbReference type="NCBI Taxonomy" id="521012"/>
    <lineage>
        <taxon>Bacteria</taxon>
        <taxon>Pseudomonadati</taxon>
        <taxon>Pseudomonadota</taxon>
        <taxon>Gammaproteobacteria</taxon>
        <taxon>Alteromonadales</taxon>
        <taxon>Alteromonadaceae</taxon>
        <taxon>Glaciecola</taxon>
    </lineage>
</organism>